<feature type="region of interest" description="Disordered" evidence="1">
    <location>
        <begin position="1"/>
        <end position="28"/>
    </location>
</feature>
<reference evidence="3 4" key="1">
    <citation type="submission" date="2024-10" db="EMBL/GenBank/DDBJ databases">
        <title>The Natural Products Discovery Center: Release of the First 8490 Sequenced Strains for Exploring Actinobacteria Biosynthetic Diversity.</title>
        <authorList>
            <person name="Kalkreuter E."/>
            <person name="Kautsar S.A."/>
            <person name="Yang D."/>
            <person name="Bader C.D."/>
            <person name="Teijaro C.N."/>
            <person name="Fluegel L."/>
            <person name="Davis C.M."/>
            <person name="Simpson J.R."/>
            <person name="Lauterbach L."/>
            <person name="Steele A.D."/>
            <person name="Gui C."/>
            <person name="Meng S."/>
            <person name="Li G."/>
            <person name="Viehrig K."/>
            <person name="Ye F."/>
            <person name="Su P."/>
            <person name="Kiefer A.F."/>
            <person name="Nichols A."/>
            <person name="Cepeda A.J."/>
            <person name="Yan W."/>
            <person name="Fan B."/>
            <person name="Jiang Y."/>
            <person name="Adhikari A."/>
            <person name="Zheng C.-J."/>
            <person name="Schuster L."/>
            <person name="Cowan T.M."/>
            <person name="Smanski M.J."/>
            <person name="Chevrette M.G."/>
            <person name="De Carvalho L.P.S."/>
            <person name="Shen B."/>
        </authorList>
    </citation>
    <scope>NUCLEOTIDE SEQUENCE [LARGE SCALE GENOMIC DNA]</scope>
    <source>
        <strain evidence="3 4">NPDC002173</strain>
    </source>
</reference>
<feature type="compositionally biased region" description="Low complexity" evidence="1">
    <location>
        <begin position="10"/>
        <end position="23"/>
    </location>
</feature>
<evidence type="ECO:0000313" key="4">
    <source>
        <dbReference type="Proteomes" id="UP001602013"/>
    </source>
</evidence>
<name>A0ABW6SP16_9ACTN</name>
<dbReference type="Proteomes" id="UP001602013">
    <property type="component" value="Unassembled WGS sequence"/>
</dbReference>
<proteinExistence type="predicted"/>
<dbReference type="Pfam" id="PF01636">
    <property type="entry name" value="APH"/>
    <property type="match status" value="1"/>
</dbReference>
<keyword evidence="4" id="KW-1185">Reference proteome</keyword>
<evidence type="ECO:0000259" key="2">
    <source>
        <dbReference type="Pfam" id="PF01636"/>
    </source>
</evidence>
<feature type="domain" description="Aminoglycoside phosphotransferase" evidence="2">
    <location>
        <begin position="76"/>
        <end position="284"/>
    </location>
</feature>
<dbReference type="InterPro" id="IPR002575">
    <property type="entry name" value="Aminoglycoside_PTrfase"/>
</dbReference>
<dbReference type="RefSeq" id="WP_387411266.1">
    <property type="nucleotide sequence ID" value="NZ_JBIASD010000007.1"/>
</dbReference>
<gene>
    <name evidence="3" type="ORF">ACFYXI_13785</name>
</gene>
<protein>
    <submittedName>
        <fullName evidence="3">Phosphotransferase</fullName>
    </submittedName>
</protein>
<dbReference type="SUPFAM" id="SSF56112">
    <property type="entry name" value="Protein kinase-like (PK-like)"/>
    <property type="match status" value="1"/>
</dbReference>
<evidence type="ECO:0000313" key="3">
    <source>
        <dbReference type="EMBL" id="MFF3666663.1"/>
    </source>
</evidence>
<dbReference type="InterPro" id="IPR011009">
    <property type="entry name" value="Kinase-like_dom_sf"/>
</dbReference>
<sequence length="337" mass="34561">MIESSGGPAGAAPPDAAPSVAAPPAAPPAGPDAGLVAGLVRLAPRGGPVTVLKQSTGSPRMDSGAGVVVVRVGDEVVKAHPEGTPEADLRVRLDLAGRLPGLMLAPLGVERLGARIVTIWPAGEPLTPADLEDGDDRAPWAEGARLLARLHARPLPPGLPAAGGPARLARAVAALDGHRDVPPAIRAAYRTLPWSGAEHRPVRPGLAAGAELRTTLVHGDWHLGQLVRIGAAWTLIDPDDLGHGDPAWDLARPAAWFAAGLLATTAWDRFLGAYLAAGGGAVSRDDPWRELDLPARALTVQLAATAVATARRAGQPLDDSTRALVSSCARILATARV</sequence>
<evidence type="ECO:0000256" key="1">
    <source>
        <dbReference type="SAM" id="MobiDB-lite"/>
    </source>
</evidence>
<comment type="caution">
    <text evidence="3">The sequence shown here is derived from an EMBL/GenBank/DDBJ whole genome shotgun (WGS) entry which is preliminary data.</text>
</comment>
<dbReference type="EMBL" id="JBIASD010000007">
    <property type="protein sequence ID" value="MFF3666663.1"/>
    <property type="molecule type" value="Genomic_DNA"/>
</dbReference>
<dbReference type="Gene3D" id="3.90.1200.10">
    <property type="match status" value="1"/>
</dbReference>
<organism evidence="3 4">
    <name type="scientific">Microtetraspora malaysiensis</name>
    <dbReference type="NCBI Taxonomy" id="161358"/>
    <lineage>
        <taxon>Bacteria</taxon>
        <taxon>Bacillati</taxon>
        <taxon>Actinomycetota</taxon>
        <taxon>Actinomycetes</taxon>
        <taxon>Streptosporangiales</taxon>
        <taxon>Streptosporangiaceae</taxon>
        <taxon>Microtetraspora</taxon>
    </lineage>
</organism>
<accession>A0ABW6SP16</accession>